<keyword evidence="14" id="KW-1185">Reference proteome</keyword>
<dbReference type="RefSeq" id="WP_011164152.1">
    <property type="nucleotide sequence ID" value="NC_005363.1"/>
</dbReference>
<dbReference type="Gene3D" id="3.90.1150.10">
    <property type="entry name" value="Aspartate Aminotransferase, domain 1"/>
    <property type="match status" value="1"/>
</dbReference>
<evidence type="ECO:0000256" key="2">
    <source>
        <dbReference type="ARBA" id="ARBA00005125"/>
    </source>
</evidence>
<dbReference type="STRING" id="264462.Bd1679"/>
<evidence type="ECO:0000256" key="9">
    <source>
        <dbReference type="ARBA" id="ARBA00074221"/>
    </source>
</evidence>
<organism evidence="13 14">
    <name type="scientific">Bdellovibrio bacteriovorus (strain ATCC 15356 / DSM 50701 / NCIMB 9529 / HD100)</name>
    <dbReference type="NCBI Taxonomy" id="264462"/>
    <lineage>
        <taxon>Bacteria</taxon>
        <taxon>Pseudomonadati</taxon>
        <taxon>Bdellovibrionota</taxon>
        <taxon>Bdellovibrionia</taxon>
        <taxon>Bdellovibrionales</taxon>
        <taxon>Pseudobdellovibrionaceae</taxon>
        <taxon>Bdellovibrio</taxon>
    </lineage>
</organism>
<dbReference type="AlphaFoldDB" id="Q6MMF4"/>
<evidence type="ECO:0000313" key="13">
    <source>
        <dbReference type="EMBL" id="CAE79550.1"/>
    </source>
</evidence>
<evidence type="ECO:0000256" key="3">
    <source>
        <dbReference type="ARBA" id="ARBA00022576"/>
    </source>
</evidence>
<evidence type="ECO:0000313" key="14">
    <source>
        <dbReference type="Proteomes" id="UP000008080"/>
    </source>
</evidence>
<dbReference type="KEGG" id="bba:Bd1679"/>
<dbReference type="GO" id="GO:0030170">
    <property type="term" value="F:pyridoxal phosphate binding"/>
    <property type="evidence" value="ECO:0007669"/>
    <property type="project" value="TreeGrafter"/>
</dbReference>
<evidence type="ECO:0000256" key="10">
    <source>
        <dbReference type="PIRSR" id="PIRSR000390-1"/>
    </source>
</evidence>
<comment type="similarity">
    <text evidence="6 12">Belongs to the DegT/DnrJ/EryC1 family.</text>
</comment>
<comment type="catalytic activity">
    <reaction evidence="7">
        <text>GDP-alpha-D-perosamine + 2-oxoglutarate = GDP-4-dehydro-alpha-D-rhamnose + L-glutamate</text>
        <dbReference type="Rhea" id="RHEA:36779"/>
        <dbReference type="ChEBI" id="CHEBI:16810"/>
        <dbReference type="ChEBI" id="CHEBI:29985"/>
        <dbReference type="ChEBI" id="CHEBI:57964"/>
        <dbReference type="ChEBI" id="CHEBI:73996"/>
        <dbReference type="EC" id="2.6.1.102"/>
    </reaction>
</comment>
<keyword evidence="3 13" id="KW-0032">Aminotransferase</keyword>
<comment type="pathway">
    <text evidence="2">Bacterial outer membrane biogenesis; LPS O-antigen biosynthesis.</text>
</comment>
<evidence type="ECO:0000256" key="7">
    <source>
        <dbReference type="ARBA" id="ARBA00051587"/>
    </source>
</evidence>
<dbReference type="InterPro" id="IPR000653">
    <property type="entry name" value="DegT/StrS_aminotransferase"/>
</dbReference>
<dbReference type="NCBIfam" id="TIGR04181">
    <property type="entry name" value="NHT_00031"/>
    <property type="match status" value="1"/>
</dbReference>
<keyword evidence="5 11" id="KW-0663">Pyridoxal phosphate</keyword>
<dbReference type="GO" id="GO:0102933">
    <property type="term" value="F:GDP-4-dehydro-6-deoxy-D-mannose-4-aminotransferase activity"/>
    <property type="evidence" value="ECO:0007669"/>
    <property type="project" value="UniProtKB-EC"/>
</dbReference>
<dbReference type="FunFam" id="3.40.640.10:FF:000090">
    <property type="entry name" value="Pyridoxal phosphate-dependent aminotransferase"/>
    <property type="match status" value="1"/>
</dbReference>
<dbReference type="PANTHER" id="PTHR30244">
    <property type="entry name" value="TRANSAMINASE"/>
    <property type="match status" value="1"/>
</dbReference>
<keyword evidence="4 13" id="KW-0808">Transferase</keyword>
<feature type="active site" description="Proton acceptor" evidence="10">
    <location>
        <position position="214"/>
    </location>
</feature>
<accession>Q6MMF4</accession>
<dbReference type="eggNOG" id="COG0399">
    <property type="taxonomic scope" value="Bacteria"/>
</dbReference>
<evidence type="ECO:0000256" key="8">
    <source>
        <dbReference type="ARBA" id="ARBA00066317"/>
    </source>
</evidence>
<dbReference type="CDD" id="cd00616">
    <property type="entry name" value="AHBA_syn"/>
    <property type="match status" value="1"/>
</dbReference>
<name>Q6MMF4_BDEBA</name>
<dbReference type="InterPro" id="IPR015421">
    <property type="entry name" value="PyrdxlP-dep_Trfase_major"/>
</dbReference>
<gene>
    <name evidence="13" type="ordered locus">Bd1679</name>
</gene>
<dbReference type="GeneID" id="93012662"/>
<evidence type="ECO:0000256" key="12">
    <source>
        <dbReference type="RuleBase" id="RU004508"/>
    </source>
</evidence>
<proteinExistence type="inferred from homology"/>
<dbReference type="GO" id="GO:0000271">
    <property type="term" value="P:polysaccharide biosynthetic process"/>
    <property type="evidence" value="ECO:0007669"/>
    <property type="project" value="TreeGrafter"/>
</dbReference>
<feature type="modified residue" description="N6-(pyridoxal phosphate)lysine" evidence="11">
    <location>
        <position position="214"/>
    </location>
</feature>
<dbReference type="HOGENOM" id="CLU_033332_2_1_7"/>
<dbReference type="InterPro" id="IPR026385">
    <property type="entry name" value="LegC-like"/>
</dbReference>
<reference evidence="13 14" key="1">
    <citation type="journal article" date="2004" name="Science">
        <title>A predator unmasked: life cycle of Bdellovibrio bacteriovorus from a genomic perspective.</title>
        <authorList>
            <person name="Rendulic S."/>
            <person name="Jagtap P."/>
            <person name="Rosinus A."/>
            <person name="Eppinger M."/>
            <person name="Baar C."/>
            <person name="Lanz C."/>
            <person name="Keller H."/>
            <person name="Lambert C."/>
            <person name="Evans K.J."/>
            <person name="Goesmann A."/>
            <person name="Meyer F."/>
            <person name="Sockett R.E."/>
            <person name="Schuster S.C."/>
        </authorList>
    </citation>
    <scope>NUCLEOTIDE SEQUENCE [LARGE SCALE GENOMIC DNA]</scope>
    <source>
        <strain evidence="14">ATCC 15356 / DSM 50701 / NCIMB 9529 / HD100</strain>
    </source>
</reference>
<dbReference type="EMBL" id="BX842650">
    <property type="protein sequence ID" value="CAE79550.1"/>
    <property type="molecule type" value="Genomic_DNA"/>
</dbReference>
<dbReference type="Pfam" id="PF01041">
    <property type="entry name" value="DegT_DnrJ_EryC1"/>
    <property type="match status" value="1"/>
</dbReference>
<dbReference type="SUPFAM" id="SSF53383">
    <property type="entry name" value="PLP-dependent transferases"/>
    <property type="match status" value="1"/>
</dbReference>
<dbReference type="Proteomes" id="UP000008080">
    <property type="component" value="Chromosome"/>
</dbReference>
<evidence type="ECO:0000256" key="6">
    <source>
        <dbReference type="ARBA" id="ARBA00037999"/>
    </source>
</evidence>
<dbReference type="PANTHER" id="PTHR30244:SF30">
    <property type="entry name" value="BLR5990 PROTEIN"/>
    <property type="match status" value="1"/>
</dbReference>
<evidence type="ECO:0000256" key="1">
    <source>
        <dbReference type="ARBA" id="ARBA00001933"/>
    </source>
</evidence>
<dbReference type="InterPro" id="IPR015422">
    <property type="entry name" value="PyrdxlP-dep_Trfase_small"/>
</dbReference>
<evidence type="ECO:0000256" key="4">
    <source>
        <dbReference type="ARBA" id="ARBA00022679"/>
    </source>
</evidence>
<dbReference type="PIRSF" id="PIRSF000390">
    <property type="entry name" value="PLP_StrS"/>
    <property type="match status" value="1"/>
</dbReference>
<evidence type="ECO:0000256" key="5">
    <source>
        <dbReference type="ARBA" id="ARBA00022898"/>
    </source>
</evidence>
<dbReference type="EC" id="2.6.1.102" evidence="8"/>
<comment type="cofactor">
    <cofactor evidence="1">
        <name>pyridoxal 5'-phosphate</name>
        <dbReference type="ChEBI" id="CHEBI:597326"/>
    </cofactor>
</comment>
<sequence length="382" mass="42282">MFSDVIAFIQDLYGSKSFIPLHAPIFTGNEKKYVIEAIDSTYVSSVGAFVDRFEVDFAKYVGAKKAVVTGNGTSALHAALHLLGVSRGDEVITQALTFVATPNAISYCGASPVFLDSDELTLGLSVTSLAEFLFQNAEVRGDFCYNKRTGNRIMACMPMHVFGHPVQIKEIVKLCDEYSIPVIEDAAESLGSEFEGRHTGLYGRIGVFSFNGNKIITSGGGGMLVTNDVDLGIRAKHLTTTAKVPHAWEFFHDEIGFNYRMPNLNAALIVGQLEQLPRFVRDKRETAQIYNSYFSHKGIEFVCEPFGAKSNYWLNAILLSSRSERDSFLNETNRSGVMTRPVWNLMPDLPMYRTNLCGDISVARMLSDRLVNIPSSVRLPRG</sequence>
<dbReference type="InterPro" id="IPR015424">
    <property type="entry name" value="PyrdxlP-dep_Trfase"/>
</dbReference>
<evidence type="ECO:0000256" key="11">
    <source>
        <dbReference type="PIRSR" id="PIRSR000390-2"/>
    </source>
</evidence>
<protein>
    <recommendedName>
        <fullName evidence="9">GDP-perosamine synthase</fullName>
        <ecNumber evidence="8">2.6.1.102</ecNumber>
    </recommendedName>
</protein>
<dbReference type="Gene3D" id="3.40.640.10">
    <property type="entry name" value="Type I PLP-dependent aspartate aminotransferase-like (Major domain)"/>
    <property type="match status" value="1"/>
</dbReference>